<evidence type="ECO:0000313" key="2">
    <source>
        <dbReference type="Ensembl" id="ENSSFAP00005028859.1"/>
    </source>
</evidence>
<evidence type="ECO:0000256" key="1">
    <source>
        <dbReference type="SAM" id="MobiDB-lite"/>
    </source>
</evidence>
<sequence>MFLGGSGGGAASQVKTGQFSAGASKWRRGAGAPSSPPVGKLLLSCDSDRGLDSPHATHTRLHAGPRPDQYVL</sequence>
<organism evidence="2 3">
    <name type="scientific">Salarias fasciatus</name>
    <name type="common">Jewelled blenny</name>
    <name type="synonym">Blennius fasciatus</name>
    <dbReference type="NCBI Taxonomy" id="181472"/>
    <lineage>
        <taxon>Eukaryota</taxon>
        <taxon>Metazoa</taxon>
        <taxon>Chordata</taxon>
        <taxon>Craniata</taxon>
        <taxon>Vertebrata</taxon>
        <taxon>Euteleostomi</taxon>
        <taxon>Actinopterygii</taxon>
        <taxon>Neopterygii</taxon>
        <taxon>Teleostei</taxon>
        <taxon>Neoteleostei</taxon>
        <taxon>Acanthomorphata</taxon>
        <taxon>Ovalentaria</taxon>
        <taxon>Blenniimorphae</taxon>
        <taxon>Blenniiformes</taxon>
        <taxon>Blennioidei</taxon>
        <taxon>Blenniidae</taxon>
        <taxon>Salariinae</taxon>
        <taxon>Salarias</taxon>
    </lineage>
</organism>
<reference evidence="2" key="2">
    <citation type="submission" date="2025-08" db="UniProtKB">
        <authorList>
            <consortium name="Ensembl"/>
        </authorList>
    </citation>
    <scope>IDENTIFICATION</scope>
</reference>
<protein>
    <submittedName>
        <fullName evidence="2">Uncharacterized protein</fullName>
    </submittedName>
</protein>
<reference evidence="2" key="3">
    <citation type="submission" date="2025-09" db="UniProtKB">
        <authorList>
            <consortium name="Ensembl"/>
        </authorList>
    </citation>
    <scope>IDENTIFICATION</scope>
</reference>
<evidence type="ECO:0000313" key="3">
    <source>
        <dbReference type="Proteomes" id="UP000472267"/>
    </source>
</evidence>
<dbReference type="Ensembl" id="ENSSFAT00005029924.1">
    <property type="protein sequence ID" value="ENSSFAP00005028859.1"/>
    <property type="gene ID" value="ENSSFAG00005014677.1"/>
</dbReference>
<proteinExistence type="predicted"/>
<reference evidence="2" key="1">
    <citation type="submission" date="2019-06" db="EMBL/GenBank/DDBJ databases">
        <authorList>
            <consortium name="Wellcome Sanger Institute Data Sharing"/>
        </authorList>
    </citation>
    <scope>NUCLEOTIDE SEQUENCE [LARGE SCALE GENOMIC DNA]</scope>
</reference>
<dbReference type="AlphaFoldDB" id="A0A672HIU3"/>
<dbReference type="InParanoid" id="A0A672HIU3"/>
<feature type="compositionally biased region" description="Gly residues" evidence="1">
    <location>
        <begin position="1"/>
        <end position="10"/>
    </location>
</feature>
<keyword evidence="3" id="KW-1185">Reference proteome</keyword>
<accession>A0A672HIU3</accession>
<name>A0A672HIU3_SALFA</name>
<dbReference type="Proteomes" id="UP000472267">
    <property type="component" value="Chromosome 18"/>
</dbReference>
<feature type="region of interest" description="Disordered" evidence="1">
    <location>
        <begin position="1"/>
        <end position="72"/>
    </location>
</feature>